<dbReference type="EMBL" id="CP133615">
    <property type="protein sequence ID" value="WMV23811.1"/>
    <property type="molecule type" value="Genomic_DNA"/>
</dbReference>
<feature type="region of interest" description="Disordered" evidence="1">
    <location>
        <begin position="59"/>
        <end position="87"/>
    </location>
</feature>
<sequence length="347" mass="38160">MASSPASSSSNLSAIFPNSSSFNSQITHLFPIPSYYFNKNYRKNALKFSSLSCSAAKQQTGPVKKRTSTNNTKKKKKPISNFESDVEVEEKGLQSSETYHPLPLPKPPAGFVLDEQGSVLMASNKRIATIVDSTNNFPLECVIRRVFRSTRGDECLLLCPVDMPVQILKSTNVEGWSAVSDEEVEAILPTAAYALAKIHMHLVYSGFCYTARGGCCYTEDDIFEFRTGKSVVKFRQKMKHDLAQMSFLVAGATLTCIHGNDGDDVDGLPSEGIEITCFHMDGSHYMIYTPSDPLLFVAVKGKDGLLQIADDELLEDPAIISAIDEETEFNALVEEEAALLESLLGER</sequence>
<dbReference type="AlphaFoldDB" id="A0AAF0TL93"/>
<proteinExistence type="predicted"/>
<dbReference type="PANTHER" id="PTHR36061:SF3">
    <property type="entry name" value="OS04G0692200 PROTEIN"/>
    <property type="match status" value="1"/>
</dbReference>
<reference evidence="2" key="1">
    <citation type="submission" date="2023-08" db="EMBL/GenBank/DDBJ databases">
        <title>A de novo genome assembly of Solanum verrucosum Schlechtendal, a Mexican diploid species geographically isolated from the other diploid A-genome species in potato relatives.</title>
        <authorList>
            <person name="Hosaka K."/>
        </authorList>
    </citation>
    <scope>NUCLEOTIDE SEQUENCE</scope>
    <source>
        <tissue evidence="2">Young leaves</tissue>
    </source>
</reference>
<evidence type="ECO:0000256" key="1">
    <source>
        <dbReference type="SAM" id="MobiDB-lite"/>
    </source>
</evidence>
<dbReference type="Proteomes" id="UP001234989">
    <property type="component" value="Chromosome 4"/>
</dbReference>
<dbReference type="PANTHER" id="PTHR36061">
    <property type="match status" value="1"/>
</dbReference>
<organism evidence="2 3">
    <name type="scientific">Solanum verrucosum</name>
    <dbReference type="NCBI Taxonomy" id="315347"/>
    <lineage>
        <taxon>Eukaryota</taxon>
        <taxon>Viridiplantae</taxon>
        <taxon>Streptophyta</taxon>
        <taxon>Embryophyta</taxon>
        <taxon>Tracheophyta</taxon>
        <taxon>Spermatophyta</taxon>
        <taxon>Magnoliopsida</taxon>
        <taxon>eudicotyledons</taxon>
        <taxon>Gunneridae</taxon>
        <taxon>Pentapetalae</taxon>
        <taxon>asterids</taxon>
        <taxon>lamiids</taxon>
        <taxon>Solanales</taxon>
        <taxon>Solanaceae</taxon>
        <taxon>Solanoideae</taxon>
        <taxon>Solaneae</taxon>
        <taxon>Solanum</taxon>
    </lineage>
</organism>
<evidence type="ECO:0000313" key="3">
    <source>
        <dbReference type="Proteomes" id="UP001234989"/>
    </source>
</evidence>
<accession>A0AAF0TL93</accession>
<dbReference type="InterPro" id="IPR022203">
    <property type="entry name" value="DUF3727"/>
</dbReference>
<gene>
    <name evidence="2" type="ORF">MTR67_017196</name>
</gene>
<evidence type="ECO:0000313" key="2">
    <source>
        <dbReference type="EMBL" id="WMV23811.1"/>
    </source>
</evidence>
<keyword evidence="3" id="KW-1185">Reference proteome</keyword>
<protein>
    <submittedName>
        <fullName evidence="2">Uncharacterized protein</fullName>
    </submittedName>
</protein>
<feature type="compositionally biased region" description="Basic residues" evidence="1">
    <location>
        <begin position="63"/>
        <end position="78"/>
    </location>
</feature>
<dbReference type="Pfam" id="PF12527">
    <property type="entry name" value="DUF3727"/>
    <property type="match status" value="1"/>
</dbReference>
<name>A0AAF0TL93_SOLVR</name>